<evidence type="ECO:0000313" key="1">
    <source>
        <dbReference type="EMBL" id="OHT20260.1"/>
    </source>
</evidence>
<dbReference type="AlphaFoldDB" id="A0A1S1HIB9"/>
<dbReference type="EMBL" id="MIPT01000001">
    <property type="protein sequence ID" value="OHT20260.1"/>
    <property type="molecule type" value="Genomic_DNA"/>
</dbReference>
<keyword evidence="2" id="KW-1185">Reference proteome</keyword>
<dbReference type="OrthoDB" id="7468483at2"/>
<dbReference type="RefSeq" id="WP_070933894.1">
    <property type="nucleotide sequence ID" value="NZ_MIPT01000001.1"/>
</dbReference>
<comment type="caution">
    <text evidence="1">The sequence shown here is derived from an EMBL/GenBank/DDBJ whole genome shotgun (WGS) entry which is preliminary data.</text>
</comment>
<dbReference type="Pfam" id="PF22391">
    <property type="entry name" value="DUF6975"/>
    <property type="match status" value="1"/>
</dbReference>
<gene>
    <name evidence="1" type="ORF">BHE75_02256</name>
</gene>
<accession>A0A1S1HIB9</accession>
<protein>
    <submittedName>
        <fullName evidence="1">Uncharacterized protein</fullName>
    </submittedName>
</protein>
<sequence>MPLPATDPMGPSRLATSLLANAAVEGSGGHPYVASAELREGADAIRNLADVIHHLCLLHGRHPGVIDLAAERSPDDLAGWIGDSAAAFAEERGLLTRLVVAAPPLPSTPGQAECEAALLAQRHALEMLATSERRGCALGTALALLLDWVAIREILDLAATRLGIAIEPARLPTRAAIGDFAGRIPPVLERAVGFGAGQLYHQQRGLWDLLESREQARR</sequence>
<name>A0A1S1HIB9_9SPHN</name>
<organism evidence="1 2">
    <name type="scientific">Edaphosphingomonas haloaromaticamans</name>
    <dbReference type="NCBI Taxonomy" id="653954"/>
    <lineage>
        <taxon>Bacteria</taxon>
        <taxon>Pseudomonadati</taxon>
        <taxon>Pseudomonadota</taxon>
        <taxon>Alphaproteobacteria</taxon>
        <taxon>Sphingomonadales</taxon>
        <taxon>Rhizorhabdaceae</taxon>
        <taxon>Edaphosphingomonas</taxon>
    </lineage>
</organism>
<dbReference type="Proteomes" id="UP000179467">
    <property type="component" value="Unassembled WGS sequence"/>
</dbReference>
<dbReference type="InterPro" id="IPR054248">
    <property type="entry name" value="DUF6975"/>
</dbReference>
<evidence type="ECO:0000313" key="2">
    <source>
        <dbReference type="Proteomes" id="UP000179467"/>
    </source>
</evidence>
<proteinExistence type="predicted"/>
<reference evidence="1 2" key="1">
    <citation type="submission" date="2016-09" db="EMBL/GenBank/DDBJ databases">
        <title>Metabolic pathway, cell adaptation mechanisms and a novel monoxygenase revealed through proteogenomic-transcription analysis of a Sphingomonas haloaromaticamans strain degrading the fungicide ortho-phenylphenol.</title>
        <authorList>
            <person name="Perruchon C."/>
            <person name="Papadopoulou E.S."/>
            <person name="Rousidou C."/>
            <person name="Vasileiadis S."/>
            <person name="Tanou G."/>
            <person name="Amoutzias G."/>
            <person name="Molassiotis A."/>
            <person name="Karpouzas D.G."/>
        </authorList>
    </citation>
    <scope>NUCLEOTIDE SEQUENCE [LARGE SCALE GENOMIC DNA]</scope>
    <source>
        <strain evidence="1 2">P3</strain>
    </source>
</reference>